<dbReference type="InParanoid" id="E4X8S0"/>
<evidence type="ECO:0000313" key="8">
    <source>
        <dbReference type="EMBL" id="CBY08113.1"/>
    </source>
</evidence>
<evidence type="ECO:0000256" key="5">
    <source>
        <dbReference type="PROSITE-ProRule" id="PRU10141"/>
    </source>
</evidence>
<dbReference type="OrthoDB" id="5337378at2759"/>
<dbReference type="GO" id="GO:0004713">
    <property type="term" value="F:protein tyrosine kinase activity"/>
    <property type="evidence" value="ECO:0007669"/>
    <property type="project" value="TreeGrafter"/>
</dbReference>
<dbReference type="SUPFAM" id="SSF56112">
    <property type="entry name" value="Protein kinase-like (PK-like)"/>
    <property type="match status" value="1"/>
</dbReference>
<dbReference type="InterPro" id="IPR017441">
    <property type="entry name" value="Protein_kinase_ATP_BS"/>
</dbReference>
<proteinExistence type="predicted"/>
<dbReference type="AlphaFoldDB" id="E4X8S0"/>
<dbReference type="InterPro" id="IPR000719">
    <property type="entry name" value="Prot_kinase_dom"/>
</dbReference>
<evidence type="ECO:0000256" key="3">
    <source>
        <dbReference type="ARBA" id="ARBA00022777"/>
    </source>
</evidence>
<accession>E4X8S0</accession>
<reference evidence="8" key="1">
    <citation type="journal article" date="2010" name="Science">
        <title>Plasticity of animal genome architecture unmasked by rapid evolution of a pelagic tunicate.</title>
        <authorList>
            <person name="Denoeud F."/>
            <person name="Henriet S."/>
            <person name="Mungpakdee S."/>
            <person name="Aury J.M."/>
            <person name="Da Silva C."/>
            <person name="Brinkmann H."/>
            <person name="Mikhaleva J."/>
            <person name="Olsen L.C."/>
            <person name="Jubin C."/>
            <person name="Canestro C."/>
            <person name="Bouquet J.M."/>
            <person name="Danks G."/>
            <person name="Poulain J."/>
            <person name="Campsteijn C."/>
            <person name="Adamski M."/>
            <person name="Cross I."/>
            <person name="Yadetie F."/>
            <person name="Muffato M."/>
            <person name="Louis A."/>
            <person name="Butcher S."/>
            <person name="Tsagkogeorga G."/>
            <person name="Konrad A."/>
            <person name="Singh S."/>
            <person name="Jensen M.F."/>
            <person name="Cong E.H."/>
            <person name="Eikeseth-Otteraa H."/>
            <person name="Noel B."/>
            <person name="Anthouard V."/>
            <person name="Porcel B.M."/>
            <person name="Kachouri-Lafond R."/>
            <person name="Nishino A."/>
            <person name="Ugolini M."/>
            <person name="Chourrout P."/>
            <person name="Nishida H."/>
            <person name="Aasland R."/>
            <person name="Huzurbazar S."/>
            <person name="Westhof E."/>
            <person name="Delsuc F."/>
            <person name="Lehrach H."/>
            <person name="Reinhardt R."/>
            <person name="Weissenbach J."/>
            <person name="Roy S.W."/>
            <person name="Artiguenave F."/>
            <person name="Postlethwait J.H."/>
            <person name="Manak J.R."/>
            <person name="Thompson E.M."/>
            <person name="Jaillon O."/>
            <person name="Du Pasquier L."/>
            <person name="Boudinot P."/>
            <person name="Liberles D.A."/>
            <person name="Volff J.N."/>
            <person name="Philippe H."/>
            <person name="Lenhard B."/>
            <person name="Roest Crollius H."/>
            <person name="Wincker P."/>
            <person name="Chourrout D."/>
        </authorList>
    </citation>
    <scope>NUCLEOTIDE SEQUENCE [LARGE SCALE GENOMIC DNA]</scope>
</reference>
<feature type="binding site" evidence="5">
    <location>
        <position position="205"/>
    </location>
    <ligand>
        <name>ATP</name>
        <dbReference type="ChEBI" id="CHEBI:30616"/>
    </ligand>
</feature>
<dbReference type="GO" id="GO:0005634">
    <property type="term" value="C:nucleus"/>
    <property type="evidence" value="ECO:0007669"/>
    <property type="project" value="TreeGrafter"/>
</dbReference>
<feature type="region of interest" description="Disordered" evidence="6">
    <location>
        <begin position="81"/>
        <end position="107"/>
    </location>
</feature>
<dbReference type="SMART" id="SM00220">
    <property type="entry name" value="S_TKc"/>
    <property type="match status" value="1"/>
</dbReference>
<sequence length="480" mass="54832">MNGDFPKPDLFEKRGSFEADFEMIQSSEEEEIISSHDSGMEMEAIERSLPRSPLNLLRNAEIKARRKSRTKLFEEEICENATVADSESSPPQSPKRVPKRLSLFDSPHTPRSLVRRLSVGKENSRMRRNMRSPVPEAITNPFTPTNRNFRPALSHSARQIRQSRADIQSRYKSDFLEVAKIGTGDFGEVFKVQNRLDGCFYAIKKTKNPIIGSRTESKAIREVCAHAVLDKHDNVVRYYSAWSEGDRMFIQSEFCNGGSLGDEITKRRLSSHVVTFDEQAVFNLLRDTASGLAYIHKQKLAHMDIKPANILRALSGKSYAHFNFENNQRTSPHSTEDAISYKIGDLGHVTPFDETRYEEGDCRYAAKEVIQSNSCIDLRMGDIFSLGLSAFEVSTMKVLPKNGSEWHHIRSAAFPQHFRMSNWTHQLGERLAEVISRMLSDDPVQRPSAEQLFVELEMKEVEMLRRQVLIEKNTSKLLTR</sequence>
<dbReference type="PROSITE" id="PS50011">
    <property type="entry name" value="PROTEIN_KINASE_DOM"/>
    <property type="match status" value="1"/>
</dbReference>
<keyword evidence="9" id="KW-1185">Reference proteome</keyword>
<gene>
    <name evidence="8" type="ORF">GSOID_T00004122001</name>
</gene>
<keyword evidence="2 5" id="KW-0547">Nucleotide-binding</keyword>
<keyword evidence="4 5" id="KW-0067">ATP-binding</keyword>
<dbReference type="PROSITE" id="PS00107">
    <property type="entry name" value="PROTEIN_KINASE_ATP"/>
    <property type="match status" value="1"/>
</dbReference>
<name>E4X8S0_OIKDI</name>
<evidence type="ECO:0000313" key="9">
    <source>
        <dbReference type="Proteomes" id="UP000001307"/>
    </source>
</evidence>
<dbReference type="InterPro" id="IPR011009">
    <property type="entry name" value="Kinase-like_dom_sf"/>
</dbReference>
<dbReference type="PANTHER" id="PTHR11042:SF185">
    <property type="entry name" value="WEE1-LIKE PROTEIN KINASE"/>
    <property type="match status" value="1"/>
</dbReference>
<evidence type="ECO:0000256" key="1">
    <source>
        <dbReference type="ARBA" id="ARBA00022679"/>
    </source>
</evidence>
<protein>
    <recommendedName>
        <fullName evidence="7">Protein kinase domain-containing protein</fullName>
    </recommendedName>
</protein>
<dbReference type="InterPro" id="IPR050339">
    <property type="entry name" value="CC_SR_Kinase"/>
</dbReference>
<dbReference type="Gene3D" id="3.30.200.20">
    <property type="entry name" value="Phosphorylase Kinase, domain 1"/>
    <property type="match status" value="1"/>
</dbReference>
<keyword evidence="1" id="KW-0808">Transferase</keyword>
<dbReference type="PANTHER" id="PTHR11042">
    <property type="entry name" value="EUKARYOTIC TRANSLATION INITIATION FACTOR 2-ALPHA KINASE EIF2-ALPHA KINASE -RELATED"/>
    <property type="match status" value="1"/>
</dbReference>
<dbReference type="Pfam" id="PF00069">
    <property type="entry name" value="Pkinase"/>
    <property type="match status" value="1"/>
</dbReference>
<dbReference type="Gene3D" id="1.10.510.10">
    <property type="entry name" value="Transferase(Phosphotransferase) domain 1"/>
    <property type="match status" value="1"/>
</dbReference>
<evidence type="ECO:0000256" key="6">
    <source>
        <dbReference type="SAM" id="MobiDB-lite"/>
    </source>
</evidence>
<dbReference type="GO" id="GO:0005524">
    <property type="term" value="F:ATP binding"/>
    <property type="evidence" value="ECO:0007669"/>
    <property type="project" value="UniProtKB-UniRule"/>
</dbReference>
<evidence type="ECO:0000256" key="2">
    <source>
        <dbReference type="ARBA" id="ARBA00022741"/>
    </source>
</evidence>
<dbReference type="GO" id="GO:0005737">
    <property type="term" value="C:cytoplasm"/>
    <property type="evidence" value="ECO:0007669"/>
    <property type="project" value="TreeGrafter"/>
</dbReference>
<keyword evidence="3" id="KW-0418">Kinase</keyword>
<dbReference type="EMBL" id="FN653029">
    <property type="protein sequence ID" value="CBY08113.1"/>
    <property type="molecule type" value="Genomic_DNA"/>
</dbReference>
<dbReference type="Proteomes" id="UP000001307">
    <property type="component" value="Unassembled WGS sequence"/>
</dbReference>
<feature type="domain" description="Protein kinase" evidence="7">
    <location>
        <begin position="175"/>
        <end position="458"/>
    </location>
</feature>
<organism evidence="8">
    <name type="scientific">Oikopleura dioica</name>
    <name type="common">Tunicate</name>
    <dbReference type="NCBI Taxonomy" id="34765"/>
    <lineage>
        <taxon>Eukaryota</taxon>
        <taxon>Metazoa</taxon>
        <taxon>Chordata</taxon>
        <taxon>Tunicata</taxon>
        <taxon>Appendicularia</taxon>
        <taxon>Copelata</taxon>
        <taxon>Oikopleuridae</taxon>
        <taxon>Oikopleura</taxon>
    </lineage>
</organism>
<evidence type="ECO:0000259" key="7">
    <source>
        <dbReference type="PROSITE" id="PS50011"/>
    </source>
</evidence>
<evidence type="ECO:0000256" key="4">
    <source>
        <dbReference type="ARBA" id="ARBA00022840"/>
    </source>
</evidence>